<evidence type="ECO:0000256" key="2">
    <source>
        <dbReference type="ARBA" id="ARBA00022840"/>
    </source>
</evidence>
<keyword evidence="1" id="KW-0547">Nucleotide-binding</keyword>
<gene>
    <name evidence="3" type="ORF">GIB67_039690</name>
</gene>
<organism evidence="3 4">
    <name type="scientific">Kingdonia uniflora</name>
    <dbReference type="NCBI Taxonomy" id="39325"/>
    <lineage>
        <taxon>Eukaryota</taxon>
        <taxon>Viridiplantae</taxon>
        <taxon>Streptophyta</taxon>
        <taxon>Embryophyta</taxon>
        <taxon>Tracheophyta</taxon>
        <taxon>Spermatophyta</taxon>
        <taxon>Magnoliopsida</taxon>
        <taxon>Ranunculales</taxon>
        <taxon>Circaeasteraceae</taxon>
        <taxon>Kingdonia</taxon>
    </lineage>
</organism>
<dbReference type="Proteomes" id="UP000541444">
    <property type="component" value="Unassembled WGS sequence"/>
</dbReference>
<dbReference type="GO" id="GO:0000226">
    <property type="term" value="P:microtubule cytoskeleton organization"/>
    <property type="evidence" value="ECO:0007669"/>
    <property type="project" value="UniProtKB-ARBA"/>
</dbReference>
<dbReference type="Gene3D" id="3.40.50.300">
    <property type="entry name" value="P-loop containing nucleotide triphosphate hydrolases"/>
    <property type="match status" value="1"/>
</dbReference>
<reference evidence="3 4" key="1">
    <citation type="journal article" date="2020" name="IScience">
        <title>Genome Sequencing of the Endangered Kingdonia uniflora (Circaeasteraceae, Ranunculales) Reveals Potential Mechanisms of Evolutionary Specialization.</title>
        <authorList>
            <person name="Sun Y."/>
            <person name="Deng T."/>
            <person name="Zhang A."/>
            <person name="Moore M.J."/>
            <person name="Landis J.B."/>
            <person name="Lin N."/>
            <person name="Zhang H."/>
            <person name="Zhang X."/>
            <person name="Huang J."/>
            <person name="Zhang X."/>
            <person name="Sun H."/>
            <person name="Wang H."/>
        </authorList>
    </citation>
    <scope>NUCLEOTIDE SEQUENCE [LARGE SCALE GENOMIC DNA]</scope>
    <source>
        <strain evidence="3">TB1705</strain>
        <tissue evidence="3">Leaf</tissue>
    </source>
</reference>
<dbReference type="OrthoDB" id="10251136at2759"/>
<evidence type="ECO:0000313" key="3">
    <source>
        <dbReference type="EMBL" id="KAF6156929.1"/>
    </source>
</evidence>
<protein>
    <submittedName>
        <fullName evidence="3">Uncharacterized protein</fullName>
    </submittedName>
</protein>
<dbReference type="PANTHER" id="PTHR23074:SF86">
    <property type="entry name" value="SPASTIN"/>
    <property type="match status" value="1"/>
</dbReference>
<dbReference type="AlphaFoldDB" id="A0A7J7MPR6"/>
<keyword evidence="2" id="KW-0067">ATP-binding</keyword>
<dbReference type="PANTHER" id="PTHR23074">
    <property type="entry name" value="AAA DOMAIN-CONTAINING"/>
    <property type="match status" value="1"/>
</dbReference>
<proteinExistence type="predicted"/>
<dbReference type="GO" id="GO:0005524">
    <property type="term" value="F:ATP binding"/>
    <property type="evidence" value="ECO:0007669"/>
    <property type="project" value="UniProtKB-KW"/>
</dbReference>
<dbReference type="GO" id="GO:0016887">
    <property type="term" value="F:ATP hydrolysis activity"/>
    <property type="evidence" value="ECO:0007669"/>
    <property type="project" value="TreeGrafter"/>
</dbReference>
<comment type="caution">
    <text evidence="3">The sequence shown here is derived from an EMBL/GenBank/DDBJ whole genome shotgun (WGS) entry which is preliminary data.</text>
</comment>
<evidence type="ECO:0000313" key="4">
    <source>
        <dbReference type="Proteomes" id="UP000541444"/>
    </source>
</evidence>
<dbReference type="InterPro" id="IPR027417">
    <property type="entry name" value="P-loop_NTPase"/>
</dbReference>
<name>A0A7J7MPR6_9MAGN</name>
<keyword evidence="4" id="KW-1185">Reference proteome</keyword>
<evidence type="ECO:0000256" key="1">
    <source>
        <dbReference type="ARBA" id="ARBA00022741"/>
    </source>
</evidence>
<sequence length="116" mass="13074">MCCSLKLKMQGTTAYTFLGMCLFTQVADHVGVGVQFNPFVKWEDKVREAEKLVRTLFMVAISRQPATFHGLCGGFLSLEIDSIMSTRFANKNDSSRRLKSEFLVQFDGVTPQILMI</sequence>
<dbReference type="GO" id="GO:0015630">
    <property type="term" value="C:microtubule cytoskeleton"/>
    <property type="evidence" value="ECO:0007669"/>
    <property type="project" value="TreeGrafter"/>
</dbReference>
<accession>A0A7J7MPR6</accession>
<dbReference type="EMBL" id="JACGCM010001289">
    <property type="protein sequence ID" value="KAF6156929.1"/>
    <property type="molecule type" value="Genomic_DNA"/>
</dbReference>
<dbReference type="InterPro" id="IPR050304">
    <property type="entry name" value="MT-severing_AAA_ATPase"/>
</dbReference>